<evidence type="ECO:0000313" key="2">
    <source>
        <dbReference type="EMBL" id="OPJ73664.1"/>
    </source>
</evidence>
<evidence type="ECO:0000313" key="3">
    <source>
        <dbReference type="Proteomes" id="UP000190648"/>
    </source>
</evidence>
<sequence>MVDFRDTYMPTQRVMTGRRTTQCLAGAGARQKSASRGRKPFKKTLGRAPAKLELICSQNRNRKTLDKEFPPKVFRFSAHFCDDVSSPQA</sequence>
<keyword evidence="3" id="KW-1185">Reference proteome</keyword>
<feature type="compositionally biased region" description="Polar residues" evidence="1">
    <location>
        <begin position="9"/>
        <end position="23"/>
    </location>
</feature>
<dbReference type="EMBL" id="LSYS01006902">
    <property type="protein sequence ID" value="OPJ73664.1"/>
    <property type="molecule type" value="Genomic_DNA"/>
</dbReference>
<comment type="caution">
    <text evidence="2">The sequence shown here is derived from an EMBL/GenBank/DDBJ whole genome shotgun (WGS) entry which is preliminary data.</text>
</comment>
<protein>
    <submittedName>
        <fullName evidence="2">Uncharacterized protein</fullName>
    </submittedName>
</protein>
<reference evidence="2 3" key="1">
    <citation type="submission" date="2016-02" db="EMBL/GenBank/DDBJ databases">
        <title>Band-tailed pigeon sequencing and assembly.</title>
        <authorList>
            <person name="Soares A.E."/>
            <person name="Novak B.J."/>
            <person name="Rice E.S."/>
            <person name="O'Connell B."/>
            <person name="Chang D."/>
            <person name="Weber S."/>
            <person name="Shapiro B."/>
        </authorList>
    </citation>
    <scope>NUCLEOTIDE SEQUENCE [LARGE SCALE GENOMIC DNA]</scope>
    <source>
        <strain evidence="2">BTP2013</strain>
        <tissue evidence="2">Blood</tissue>
    </source>
</reference>
<dbReference type="Proteomes" id="UP000190648">
    <property type="component" value="Unassembled WGS sequence"/>
</dbReference>
<name>A0A1V4JNH6_PATFA</name>
<feature type="compositionally biased region" description="Basic residues" evidence="1">
    <location>
        <begin position="33"/>
        <end position="44"/>
    </location>
</feature>
<accession>A0A1V4JNH6</accession>
<gene>
    <name evidence="2" type="ORF">AV530_005974</name>
</gene>
<feature type="region of interest" description="Disordered" evidence="1">
    <location>
        <begin position="1"/>
        <end position="44"/>
    </location>
</feature>
<evidence type="ECO:0000256" key="1">
    <source>
        <dbReference type="SAM" id="MobiDB-lite"/>
    </source>
</evidence>
<proteinExistence type="predicted"/>
<dbReference type="AlphaFoldDB" id="A0A1V4JNH6"/>
<dbReference type="OrthoDB" id="10613937at2759"/>
<organism evidence="2 3">
    <name type="scientific">Patagioenas fasciata monilis</name>
    <dbReference type="NCBI Taxonomy" id="372326"/>
    <lineage>
        <taxon>Eukaryota</taxon>
        <taxon>Metazoa</taxon>
        <taxon>Chordata</taxon>
        <taxon>Craniata</taxon>
        <taxon>Vertebrata</taxon>
        <taxon>Euteleostomi</taxon>
        <taxon>Archelosauria</taxon>
        <taxon>Archosauria</taxon>
        <taxon>Dinosauria</taxon>
        <taxon>Saurischia</taxon>
        <taxon>Theropoda</taxon>
        <taxon>Coelurosauria</taxon>
        <taxon>Aves</taxon>
        <taxon>Neognathae</taxon>
        <taxon>Neoaves</taxon>
        <taxon>Columbimorphae</taxon>
        <taxon>Columbiformes</taxon>
        <taxon>Columbidae</taxon>
        <taxon>Patagioenas</taxon>
    </lineage>
</organism>